<sequence length="399" mass="44042">MMMSDRRLYTALALVALLSTAGLFALGENRDDSTKSFVGVCVKAERSYSILFNSTDTLLVPEQLEIGKLYTLRGELEETRSGLRVSGKYFLRPYSAIPQWLEETEGAYWISRGRRHYLLTPDWVELGKPLDIQKGSLVRVLGVKYGSKFYPVKITHAGTPSRSIRDGMPALIRGTVLGTFGNENRIVLWNGREKLYIYLPHGQSLERGLKVEVLGRVRITSRVNVYVDDIGDVRRLGYPPTVPIDKTSIGKIGGGECLVLRVMKSGLVLNCTSLRLRGFKARAGDMIKVRALNTGSSLVCLSCELALPRERLPNGICNFREGGFSKIAGRVEWVKRYGNGFGLANVTSGECWVLLKLPKSLGIEVKEGTVITAYGTFTDYRGKPALQVSSGDDVCSGNC</sequence>
<dbReference type="PATRIC" id="fig|593117.10.peg.613"/>
<dbReference type="KEGG" id="tga:TGAM_0615"/>
<dbReference type="Proteomes" id="UP000001488">
    <property type="component" value="Chromosome"/>
</dbReference>
<keyword evidence="2" id="KW-1185">Reference proteome</keyword>
<protein>
    <submittedName>
        <fullName evidence="1">Uncharacterized protein</fullName>
    </submittedName>
</protein>
<gene>
    <name evidence="1" type="ordered locus">TGAM_0615</name>
</gene>
<evidence type="ECO:0000313" key="2">
    <source>
        <dbReference type="Proteomes" id="UP000001488"/>
    </source>
</evidence>
<dbReference type="PaxDb" id="593117-TGAM_0615"/>
<dbReference type="EMBL" id="CP001398">
    <property type="protein sequence ID" value="ACS33117.1"/>
    <property type="molecule type" value="Genomic_DNA"/>
</dbReference>
<dbReference type="AlphaFoldDB" id="C5A4F5"/>
<reference evidence="1 2" key="1">
    <citation type="journal article" date="2007" name="Genome Biol.">
        <title>Genome analysis and genome-wide proteomics of Thermococcus gammatolerans, the most radioresistant organism known amongst the Archaea.</title>
        <authorList>
            <person name="Zivanovic Y."/>
            <person name="Armengaud J."/>
            <person name="Lagorce A."/>
            <person name="Leplat C."/>
            <person name="Guerin P."/>
            <person name="Dutertre M."/>
            <person name="Anthouard V."/>
            <person name="Forterre P."/>
            <person name="Wincker P."/>
            <person name="Confalonieri F."/>
        </authorList>
    </citation>
    <scope>NUCLEOTIDE SEQUENCE [LARGE SCALE GENOMIC DNA]</scope>
    <source>
        <strain evidence="2">DSM 15229 / JCM 11827 / EJ3</strain>
    </source>
</reference>
<dbReference type="HOGENOM" id="CLU_712938_0_0_2"/>
<dbReference type="STRING" id="593117.TGAM_0615"/>
<proteinExistence type="predicted"/>
<evidence type="ECO:0000313" key="1">
    <source>
        <dbReference type="EMBL" id="ACS33117.1"/>
    </source>
</evidence>
<organism evidence="1 2">
    <name type="scientific">Thermococcus gammatolerans (strain DSM 15229 / JCM 11827 / EJ3)</name>
    <dbReference type="NCBI Taxonomy" id="593117"/>
    <lineage>
        <taxon>Archaea</taxon>
        <taxon>Methanobacteriati</taxon>
        <taxon>Methanobacteriota</taxon>
        <taxon>Thermococci</taxon>
        <taxon>Thermococcales</taxon>
        <taxon>Thermococcaceae</taxon>
        <taxon>Thermococcus</taxon>
    </lineage>
</organism>
<dbReference type="eggNOG" id="arCOG04020">
    <property type="taxonomic scope" value="Archaea"/>
</dbReference>
<accession>C5A4F5</accession>
<name>C5A4F5_THEGJ</name>